<keyword evidence="4" id="KW-0443">Lipid metabolism</keyword>
<protein>
    <recommendedName>
        <fullName evidence="6">LRAT domain-containing protein</fullName>
    </recommendedName>
</protein>
<evidence type="ECO:0000256" key="2">
    <source>
        <dbReference type="ARBA" id="ARBA00022679"/>
    </source>
</evidence>
<evidence type="ECO:0000256" key="1">
    <source>
        <dbReference type="ARBA" id="ARBA00007824"/>
    </source>
</evidence>
<reference evidence="7" key="1">
    <citation type="submission" date="2025-08" db="UniProtKB">
        <authorList>
            <consortium name="Ensembl"/>
        </authorList>
    </citation>
    <scope>IDENTIFICATION</scope>
</reference>
<proteinExistence type="inferred from homology"/>
<dbReference type="PANTHER" id="PTHR13943:SF77">
    <property type="entry name" value="LRAT DOMAIN-CONTAINING PROTEIN"/>
    <property type="match status" value="1"/>
</dbReference>
<keyword evidence="5" id="KW-0732">Signal</keyword>
<feature type="signal peptide" evidence="5">
    <location>
        <begin position="1"/>
        <end position="23"/>
    </location>
</feature>
<evidence type="ECO:0000256" key="5">
    <source>
        <dbReference type="SAM" id="SignalP"/>
    </source>
</evidence>
<accession>A0A8C6TC55</accession>
<dbReference type="PANTHER" id="PTHR13943">
    <property type="entry name" value="HRAS-LIKE SUPPRESSOR - RELATED"/>
    <property type="match status" value="1"/>
</dbReference>
<feature type="chain" id="PRO_5034404835" description="LRAT domain-containing protein" evidence="5">
    <location>
        <begin position="24"/>
        <end position="186"/>
    </location>
</feature>
<dbReference type="PROSITE" id="PS51934">
    <property type="entry name" value="LRAT"/>
    <property type="match status" value="1"/>
</dbReference>
<evidence type="ECO:0000313" key="7">
    <source>
        <dbReference type="Ensembl" id="ENSNMLP00000018102.1"/>
    </source>
</evidence>
<feature type="domain" description="LRAT" evidence="6">
    <location>
        <begin position="30"/>
        <end position="143"/>
    </location>
</feature>
<dbReference type="GO" id="GO:0008970">
    <property type="term" value="F:phospholipase A1 activity"/>
    <property type="evidence" value="ECO:0007669"/>
    <property type="project" value="TreeGrafter"/>
</dbReference>
<dbReference type="InterPro" id="IPR007053">
    <property type="entry name" value="LRAT_dom"/>
</dbReference>
<dbReference type="Pfam" id="PF04970">
    <property type="entry name" value="LRAT"/>
    <property type="match status" value="1"/>
</dbReference>
<keyword evidence="3" id="KW-0378">Hydrolase</keyword>
<comment type="similarity">
    <text evidence="1">Belongs to the H-rev107 family.</text>
</comment>
<evidence type="ECO:0000256" key="4">
    <source>
        <dbReference type="ARBA" id="ARBA00023098"/>
    </source>
</evidence>
<evidence type="ECO:0000313" key="8">
    <source>
        <dbReference type="Proteomes" id="UP000694523"/>
    </source>
</evidence>
<sequence>EVKMKTTLLAALLFQLLSQTVQYKYGDIIAFKRRGNFYKHFGIYIGGQKFPKQKEGDDIFHYASKDLWRNKCKFGQLRKERNHVEFNYLDNFNGSFEVKVGTPDEITERIQIRLQDCPKYKLLKENCEHLATYIRYNVSLALQVCLGRVETNRCESLHETLFLWWRCRETCGLSGRYPTCNVVNVS</sequence>
<dbReference type="GO" id="GO:0016410">
    <property type="term" value="F:N-acyltransferase activity"/>
    <property type="evidence" value="ECO:0007669"/>
    <property type="project" value="TreeGrafter"/>
</dbReference>
<dbReference type="Ensembl" id="ENSNMLT00000020348.1">
    <property type="protein sequence ID" value="ENSNMLP00000018102.1"/>
    <property type="gene ID" value="ENSNMLG00000011929.1"/>
</dbReference>
<dbReference type="InterPro" id="IPR051496">
    <property type="entry name" value="H-rev107_PLA/AT"/>
</dbReference>
<dbReference type="GO" id="GO:0005737">
    <property type="term" value="C:cytoplasm"/>
    <property type="evidence" value="ECO:0007669"/>
    <property type="project" value="TreeGrafter"/>
</dbReference>
<evidence type="ECO:0000259" key="6">
    <source>
        <dbReference type="PROSITE" id="PS51934"/>
    </source>
</evidence>
<keyword evidence="8" id="KW-1185">Reference proteome</keyword>
<keyword evidence="2" id="KW-0808">Transferase</keyword>
<dbReference type="AlphaFoldDB" id="A0A8C6TC55"/>
<name>A0A8C6TC55_9GOBI</name>
<dbReference type="Proteomes" id="UP000694523">
    <property type="component" value="Unplaced"/>
</dbReference>
<evidence type="ECO:0000256" key="3">
    <source>
        <dbReference type="ARBA" id="ARBA00022801"/>
    </source>
</evidence>
<dbReference type="Gene3D" id="3.90.1720.10">
    <property type="entry name" value="endopeptidase domain like (from Nostoc punctiforme)"/>
    <property type="match status" value="1"/>
</dbReference>
<organism evidence="7 8">
    <name type="scientific">Neogobius melanostomus</name>
    <name type="common">round goby</name>
    <dbReference type="NCBI Taxonomy" id="47308"/>
    <lineage>
        <taxon>Eukaryota</taxon>
        <taxon>Metazoa</taxon>
        <taxon>Chordata</taxon>
        <taxon>Craniata</taxon>
        <taxon>Vertebrata</taxon>
        <taxon>Euteleostomi</taxon>
        <taxon>Actinopterygii</taxon>
        <taxon>Neopterygii</taxon>
        <taxon>Teleostei</taxon>
        <taxon>Neoteleostei</taxon>
        <taxon>Acanthomorphata</taxon>
        <taxon>Gobiaria</taxon>
        <taxon>Gobiiformes</taxon>
        <taxon>Gobioidei</taxon>
        <taxon>Gobiidae</taxon>
        <taxon>Benthophilinae</taxon>
        <taxon>Neogobiini</taxon>
        <taxon>Neogobius</taxon>
    </lineage>
</organism>
<dbReference type="GO" id="GO:0070292">
    <property type="term" value="P:N-acylphosphatidylethanolamine metabolic process"/>
    <property type="evidence" value="ECO:0007669"/>
    <property type="project" value="TreeGrafter"/>
</dbReference>
<reference evidence="7" key="2">
    <citation type="submission" date="2025-09" db="UniProtKB">
        <authorList>
            <consortium name="Ensembl"/>
        </authorList>
    </citation>
    <scope>IDENTIFICATION</scope>
</reference>
<dbReference type="GO" id="GO:0004623">
    <property type="term" value="F:phospholipase A2 activity"/>
    <property type="evidence" value="ECO:0007669"/>
    <property type="project" value="TreeGrafter"/>
</dbReference>